<keyword evidence="8" id="KW-0418">Kinase</keyword>
<comment type="caution">
    <text evidence="16">The sequence shown here is derived from an EMBL/GenBank/DDBJ whole genome shotgun (WGS) entry which is preliminary data.</text>
</comment>
<dbReference type="eggNOG" id="COG2205">
    <property type="taxonomic scope" value="Bacteria"/>
</dbReference>
<proteinExistence type="predicted"/>
<dbReference type="Pfam" id="PF02518">
    <property type="entry name" value="HATPase_c"/>
    <property type="match status" value="1"/>
</dbReference>
<evidence type="ECO:0000256" key="5">
    <source>
        <dbReference type="ARBA" id="ARBA00022679"/>
    </source>
</evidence>
<dbReference type="Gene3D" id="3.30.565.10">
    <property type="entry name" value="Histidine kinase-like ATPase, C-terminal domain"/>
    <property type="match status" value="1"/>
</dbReference>
<keyword evidence="11" id="KW-0902">Two-component regulatory system</keyword>
<keyword evidence="17" id="KW-1185">Reference proteome</keyword>
<protein>
    <recommendedName>
        <fullName evidence="3">histidine kinase</fullName>
        <ecNumber evidence="3">2.7.13.3</ecNumber>
    </recommendedName>
</protein>
<evidence type="ECO:0000256" key="1">
    <source>
        <dbReference type="ARBA" id="ARBA00000085"/>
    </source>
</evidence>
<evidence type="ECO:0000256" key="3">
    <source>
        <dbReference type="ARBA" id="ARBA00012438"/>
    </source>
</evidence>
<dbReference type="InterPro" id="IPR036890">
    <property type="entry name" value="HATPase_C_sf"/>
</dbReference>
<keyword evidence="9" id="KW-0067">ATP-binding</keyword>
<dbReference type="Pfam" id="PF08521">
    <property type="entry name" value="2CSK_N"/>
    <property type="match status" value="1"/>
</dbReference>
<dbReference type="InterPro" id="IPR004358">
    <property type="entry name" value="Sig_transdc_His_kin-like_C"/>
</dbReference>
<evidence type="ECO:0000259" key="15">
    <source>
        <dbReference type="PROSITE" id="PS50885"/>
    </source>
</evidence>
<dbReference type="InterPro" id="IPR013727">
    <property type="entry name" value="2CSK_N"/>
</dbReference>
<dbReference type="Pfam" id="PF00512">
    <property type="entry name" value="HisKA"/>
    <property type="match status" value="1"/>
</dbReference>
<evidence type="ECO:0000256" key="9">
    <source>
        <dbReference type="ARBA" id="ARBA00022840"/>
    </source>
</evidence>
<keyword evidence="5" id="KW-0808">Transferase</keyword>
<dbReference type="Proteomes" id="UP000023430">
    <property type="component" value="Unassembled WGS sequence"/>
</dbReference>
<dbReference type="Gene3D" id="1.10.287.130">
    <property type="match status" value="1"/>
</dbReference>
<evidence type="ECO:0000256" key="12">
    <source>
        <dbReference type="ARBA" id="ARBA00023136"/>
    </source>
</evidence>
<dbReference type="GO" id="GO:0005524">
    <property type="term" value="F:ATP binding"/>
    <property type="evidence" value="ECO:0007669"/>
    <property type="project" value="UniProtKB-KW"/>
</dbReference>
<feature type="domain" description="HAMP" evidence="15">
    <location>
        <begin position="141"/>
        <end position="193"/>
    </location>
</feature>
<dbReference type="GO" id="GO:0000155">
    <property type="term" value="F:phosphorelay sensor kinase activity"/>
    <property type="evidence" value="ECO:0007669"/>
    <property type="project" value="InterPro"/>
</dbReference>
<evidence type="ECO:0000256" key="11">
    <source>
        <dbReference type="ARBA" id="ARBA00023012"/>
    </source>
</evidence>
<dbReference type="PRINTS" id="PR00344">
    <property type="entry name" value="BCTRLSENSOR"/>
</dbReference>
<keyword evidence="4" id="KW-0597">Phosphoprotein</keyword>
<keyword evidence="10 13" id="KW-1133">Transmembrane helix</keyword>
<dbReference type="PANTHER" id="PTHR45436">
    <property type="entry name" value="SENSOR HISTIDINE KINASE YKOH"/>
    <property type="match status" value="1"/>
</dbReference>
<keyword evidence="7" id="KW-0547">Nucleotide-binding</keyword>
<dbReference type="InterPro" id="IPR005467">
    <property type="entry name" value="His_kinase_dom"/>
</dbReference>
<evidence type="ECO:0000313" key="17">
    <source>
        <dbReference type="Proteomes" id="UP000023430"/>
    </source>
</evidence>
<dbReference type="GO" id="GO:0005886">
    <property type="term" value="C:plasma membrane"/>
    <property type="evidence" value="ECO:0007669"/>
    <property type="project" value="TreeGrafter"/>
</dbReference>
<accession>X7F4S9</accession>
<dbReference type="PROSITE" id="PS50885">
    <property type="entry name" value="HAMP"/>
    <property type="match status" value="1"/>
</dbReference>
<comment type="catalytic activity">
    <reaction evidence="1">
        <text>ATP + protein L-histidine = ADP + protein N-phospho-L-histidine.</text>
        <dbReference type="EC" id="2.7.13.3"/>
    </reaction>
</comment>
<dbReference type="InterPro" id="IPR050428">
    <property type="entry name" value="TCS_sensor_his_kinase"/>
</dbReference>
<reference evidence="16 17" key="1">
    <citation type="submission" date="2014-01" db="EMBL/GenBank/DDBJ databases">
        <title>Roseivivax isoporae LMG 25204 Genome Sequencing.</title>
        <authorList>
            <person name="Lai Q."/>
            <person name="Li G."/>
            <person name="Shao Z."/>
        </authorList>
    </citation>
    <scope>NUCLEOTIDE SEQUENCE [LARGE SCALE GENOMIC DNA]</scope>
    <source>
        <strain evidence="16 17">LMG 25204</strain>
    </source>
</reference>
<evidence type="ECO:0000259" key="14">
    <source>
        <dbReference type="PROSITE" id="PS50109"/>
    </source>
</evidence>
<dbReference type="InterPro" id="IPR003660">
    <property type="entry name" value="HAMP_dom"/>
</dbReference>
<sequence length="415" mass="44262">MLDARLAEAATMVSSLISDHRIEVARAGGAPVPVPMPAPSGYSRQLSCQIWSLDGTMVGRSGGAPEAELTGSGQEGYSVSIVDGEPWRVYTVVNPELGVRVMVGDSLAVRDRLVRDVLEGLLLPAAVILPILAALIWISVARGLAPLDRLAEALRARAPADLSPLPAGPAPREIRPVRRALDTLFARVAAARDVERDFTTYAAHELKTPLAGLRTQAQVLRMAEDPATRDGALRAIEISVDRTDRMVRQLLELAAVERTEDAIEPTDTAELVAGTLDDLDMLARGRDVTLALTRKDIGHPFETNPFLLRAALRNVVENAILASPPGGRVTVSPLCDDRLLTIVVRDEGQGIPPELRDRVTERFARGRTSGPQGSGLGLSIVASAMERLGGTVVFDASSGQSQVVRLVLPARPPAA</sequence>
<dbReference type="InterPro" id="IPR003594">
    <property type="entry name" value="HATPase_dom"/>
</dbReference>
<dbReference type="EMBL" id="JAME01000043">
    <property type="protein sequence ID" value="ETX27044.1"/>
    <property type="molecule type" value="Genomic_DNA"/>
</dbReference>
<feature type="transmembrane region" description="Helical" evidence="13">
    <location>
        <begin position="120"/>
        <end position="140"/>
    </location>
</feature>
<dbReference type="PATRIC" id="fig|1449351.3.peg.4080"/>
<dbReference type="CDD" id="cd00075">
    <property type="entry name" value="HATPase"/>
    <property type="match status" value="1"/>
</dbReference>
<keyword evidence="12 13" id="KW-0472">Membrane</keyword>
<evidence type="ECO:0000256" key="4">
    <source>
        <dbReference type="ARBA" id="ARBA00022553"/>
    </source>
</evidence>
<dbReference type="SMART" id="SM00387">
    <property type="entry name" value="HATPase_c"/>
    <property type="match status" value="1"/>
</dbReference>
<evidence type="ECO:0000256" key="8">
    <source>
        <dbReference type="ARBA" id="ARBA00022777"/>
    </source>
</evidence>
<dbReference type="AlphaFoldDB" id="X7F4S9"/>
<name>X7F4S9_9RHOB</name>
<evidence type="ECO:0000256" key="7">
    <source>
        <dbReference type="ARBA" id="ARBA00022741"/>
    </source>
</evidence>
<gene>
    <name evidence="16" type="ORF">RISW2_16990</name>
</gene>
<evidence type="ECO:0000256" key="10">
    <source>
        <dbReference type="ARBA" id="ARBA00022989"/>
    </source>
</evidence>
<dbReference type="STRING" id="1449351.RISW2_16990"/>
<comment type="subcellular location">
    <subcellularLocation>
        <location evidence="2">Membrane</location>
        <topology evidence="2">Multi-pass membrane protein</topology>
    </subcellularLocation>
</comment>
<dbReference type="SUPFAM" id="SSF47384">
    <property type="entry name" value="Homodimeric domain of signal transducing histidine kinase"/>
    <property type="match status" value="1"/>
</dbReference>
<dbReference type="EC" id="2.7.13.3" evidence="3"/>
<feature type="domain" description="Histidine kinase" evidence="14">
    <location>
        <begin position="201"/>
        <end position="412"/>
    </location>
</feature>
<keyword evidence="6 13" id="KW-0812">Transmembrane</keyword>
<dbReference type="PROSITE" id="PS50109">
    <property type="entry name" value="HIS_KIN"/>
    <property type="match status" value="1"/>
</dbReference>
<evidence type="ECO:0000313" key="16">
    <source>
        <dbReference type="EMBL" id="ETX27044.1"/>
    </source>
</evidence>
<dbReference type="PANTHER" id="PTHR45436:SF14">
    <property type="entry name" value="SENSOR PROTEIN QSEC"/>
    <property type="match status" value="1"/>
</dbReference>
<evidence type="ECO:0000256" key="6">
    <source>
        <dbReference type="ARBA" id="ARBA00022692"/>
    </source>
</evidence>
<dbReference type="CDD" id="cd00082">
    <property type="entry name" value="HisKA"/>
    <property type="match status" value="1"/>
</dbReference>
<dbReference type="InterPro" id="IPR036097">
    <property type="entry name" value="HisK_dim/P_sf"/>
</dbReference>
<evidence type="ECO:0000256" key="2">
    <source>
        <dbReference type="ARBA" id="ARBA00004141"/>
    </source>
</evidence>
<dbReference type="SMART" id="SM00388">
    <property type="entry name" value="HisKA"/>
    <property type="match status" value="1"/>
</dbReference>
<dbReference type="SUPFAM" id="SSF55874">
    <property type="entry name" value="ATPase domain of HSP90 chaperone/DNA topoisomerase II/histidine kinase"/>
    <property type="match status" value="1"/>
</dbReference>
<dbReference type="InterPro" id="IPR003661">
    <property type="entry name" value="HisK_dim/P_dom"/>
</dbReference>
<evidence type="ECO:0000256" key="13">
    <source>
        <dbReference type="SAM" id="Phobius"/>
    </source>
</evidence>
<organism evidence="16 17">
    <name type="scientific">Roseivivax isoporae LMG 25204</name>
    <dbReference type="NCBI Taxonomy" id="1449351"/>
    <lineage>
        <taxon>Bacteria</taxon>
        <taxon>Pseudomonadati</taxon>
        <taxon>Pseudomonadota</taxon>
        <taxon>Alphaproteobacteria</taxon>
        <taxon>Rhodobacterales</taxon>
        <taxon>Roseobacteraceae</taxon>
        <taxon>Roseivivax</taxon>
    </lineage>
</organism>